<sequence>MAGLMCLTACAQKKGGERGPRQGGHMEINKDSDSTFVALKNETLKKFKQLTFNDEHTGKTMEYNLLVPEGYDGTKSYPLVLFMGDASTAGKEVTAPLTQGYGALEFASDRDQQKHPSFVLVPQYTDWAVQDDWSTTDEVEMTIRLLEKVCKEYNVDTNRLYTTGQSMGGMMSFYFNITHPDLFAASLFVSSQWDTSKMQDFGKKHFFYIVAGGDQKASGGMQDLAKVLKENNARVDSASWSAKLPSAEQEKLAEKLIARDGNINFIRWEAGSVLPESGKGMEHMASFDYGYKIAAVRDWLFKQSK</sequence>
<keyword evidence="1" id="KW-0732">Signal</keyword>
<comment type="caution">
    <text evidence="2">The sequence shown here is derived from an EMBL/GenBank/DDBJ whole genome shotgun (WGS) entry which is preliminary data.</text>
</comment>
<evidence type="ECO:0000256" key="1">
    <source>
        <dbReference type="ARBA" id="ARBA00022729"/>
    </source>
</evidence>
<protein>
    <recommendedName>
        <fullName evidence="4">Esterase</fullName>
    </recommendedName>
</protein>
<organism evidence="2 3">
    <name type="scientific">Segatella bryantii</name>
    <name type="common">Prevotella bryantii</name>
    <dbReference type="NCBI Taxonomy" id="77095"/>
    <lineage>
        <taxon>Bacteria</taxon>
        <taxon>Pseudomonadati</taxon>
        <taxon>Bacteroidota</taxon>
        <taxon>Bacteroidia</taxon>
        <taxon>Bacteroidales</taxon>
        <taxon>Prevotellaceae</taxon>
        <taxon>Segatella</taxon>
    </lineage>
</organism>
<dbReference type="SUPFAM" id="SSF53474">
    <property type="entry name" value="alpha/beta-Hydrolases"/>
    <property type="match status" value="1"/>
</dbReference>
<dbReference type="EMBL" id="BPTR01000001">
    <property type="protein sequence ID" value="GJG26857.1"/>
    <property type="molecule type" value="Genomic_DNA"/>
</dbReference>
<dbReference type="Gene3D" id="3.40.50.1820">
    <property type="entry name" value="alpha/beta hydrolase"/>
    <property type="match status" value="1"/>
</dbReference>
<reference evidence="2" key="1">
    <citation type="submission" date="2021-08" db="EMBL/GenBank/DDBJ databases">
        <title>Prevotella lacticifex sp. nov., isolated from rumen of cow.</title>
        <authorList>
            <person name="Shinkai T."/>
            <person name="Ikeyama N."/>
            <person name="Kumagai M."/>
            <person name="Ohmori H."/>
            <person name="Sakamoto M."/>
            <person name="Ohkuma M."/>
            <person name="Mitsumori M."/>
        </authorList>
    </citation>
    <scope>NUCLEOTIDE SEQUENCE</scope>
    <source>
        <strain evidence="2">DSM 11371</strain>
    </source>
</reference>
<dbReference type="InterPro" id="IPR000801">
    <property type="entry name" value="Esterase-like"/>
</dbReference>
<dbReference type="PANTHER" id="PTHR43037:SF1">
    <property type="entry name" value="BLL1128 PROTEIN"/>
    <property type="match status" value="1"/>
</dbReference>
<dbReference type="InterPro" id="IPR050955">
    <property type="entry name" value="Plant_Biomass_Hydrol_Est"/>
</dbReference>
<proteinExistence type="predicted"/>
<evidence type="ECO:0008006" key="4">
    <source>
        <dbReference type="Google" id="ProtNLM"/>
    </source>
</evidence>
<dbReference type="Pfam" id="PF00756">
    <property type="entry name" value="Esterase"/>
    <property type="match status" value="1"/>
</dbReference>
<evidence type="ECO:0000313" key="2">
    <source>
        <dbReference type="EMBL" id="GJG26857.1"/>
    </source>
</evidence>
<dbReference type="InterPro" id="IPR029058">
    <property type="entry name" value="AB_hydrolase_fold"/>
</dbReference>
<accession>A0AA37MKG0</accession>
<name>A0AA37MKG0_SEGBR</name>
<dbReference type="AlphaFoldDB" id="A0AA37MKG0"/>
<gene>
    <name evidence="2" type="ORF">PRRU23_05570</name>
</gene>
<evidence type="ECO:0000313" key="3">
    <source>
        <dbReference type="Proteomes" id="UP000887043"/>
    </source>
</evidence>
<dbReference type="Proteomes" id="UP000887043">
    <property type="component" value="Unassembled WGS sequence"/>
</dbReference>
<dbReference type="PANTHER" id="PTHR43037">
    <property type="entry name" value="UNNAMED PRODUCT-RELATED"/>
    <property type="match status" value="1"/>
</dbReference>